<dbReference type="UniPathway" id="UPA00142">
    <property type="reaction ID" value="UER00209"/>
</dbReference>
<dbReference type="NCBIfam" id="NF002688">
    <property type="entry name" value="PRK02471.1"/>
    <property type="match status" value="1"/>
</dbReference>
<comment type="catalytic activity">
    <reaction evidence="13">
        <text>gamma-L-glutamyl-L-cysteine + glycine + ATP = glutathione + ADP + phosphate + H(+)</text>
        <dbReference type="Rhea" id="RHEA:13557"/>
        <dbReference type="ChEBI" id="CHEBI:15378"/>
        <dbReference type="ChEBI" id="CHEBI:30616"/>
        <dbReference type="ChEBI" id="CHEBI:43474"/>
        <dbReference type="ChEBI" id="CHEBI:57305"/>
        <dbReference type="ChEBI" id="CHEBI:57925"/>
        <dbReference type="ChEBI" id="CHEBI:58173"/>
        <dbReference type="ChEBI" id="CHEBI:456216"/>
        <dbReference type="EC" id="6.3.2.3"/>
    </reaction>
</comment>
<evidence type="ECO:0000259" key="14">
    <source>
        <dbReference type="PROSITE" id="PS50975"/>
    </source>
</evidence>
<keyword evidence="5 13" id="KW-0317">Glutathione biosynthesis</keyword>
<dbReference type="InterPro" id="IPR040657">
    <property type="entry name" value="GshAB_ATP-grasp"/>
</dbReference>
<dbReference type="SUPFAM" id="SSF56059">
    <property type="entry name" value="Glutathione synthetase ATP-binding domain-like"/>
    <property type="match status" value="1"/>
</dbReference>
<dbReference type="PROSITE" id="PS50975">
    <property type="entry name" value="ATP_GRASP"/>
    <property type="match status" value="1"/>
</dbReference>
<evidence type="ECO:0000256" key="10">
    <source>
        <dbReference type="ARBA" id="ARBA00023211"/>
    </source>
</evidence>
<keyword evidence="7 13" id="KW-0547">Nucleotide-binding</keyword>
<dbReference type="GO" id="GO:0004357">
    <property type="term" value="F:glutamate-cysteine ligase activity"/>
    <property type="evidence" value="ECO:0007669"/>
    <property type="project" value="UniProtKB-UniRule"/>
</dbReference>
<comment type="similarity">
    <text evidence="13">In the N-terminal section; belongs to the glutamate--cysteine ligase type 1 family. Type 2 subfamily.</text>
</comment>
<dbReference type="Proteomes" id="UP000273977">
    <property type="component" value="Unassembled WGS sequence"/>
</dbReference>
<dbReference type="RefSeq" id="WP_123780552.1">
    <property type="nucleotide sequence ID" value="NZ_RKMG01000021.1"/>
</dbReference>
<comment type="pathway">
    <text evidence="3 13">Sulfur metabolism; glutathione biosynthesis; glutathione from L-cysteine and L-glutamate: step 1/2.</text>
</comment>
<keyword evidence="11 13" id="KW-0511">Multifunctional enzyme</keyword>
<keyword evidence="8 13" id="KW-0067">ATP-binding</keyword>
<evidence type="ECO:0000256" key="11">
    <source>
        <dbReference type="ARBA" id="ARBA00023268"/>
    </source>
</evidence>
<evidence type="ECO:0000256" key="12">
    <source>
        <dbReference type="ARBA" id="ARBA00048819"/>
    </source>
</evidence>
<dbReference type="InterPro" id="IPR014746">
    <property type="entry name" value="Gln_synth/guanido_kin_cat_dom"/>
</dbReference>
<evidence type="ECO:0000313" key="16">
    <source>
        <dbReference type="Proteomes" id="UP000273977"/>
    </source>
</evidence>
<dbReference type="Gene3D" id="3.30.470.20">
    <property type="entry name" value="ATP-grasp fold, B domain"/>
    <property type="match status" value="2"/>
</dbReference>
<dbReference type="InterPro" id="IPR011761">
    <property type="entry name" value="ATP-grasp"/>
</dbReference>
<proteinExistence type="inferred from homology"/>
<dbReference type="Gene3D" id="3.30.1490.20">
    <property type="entry name" value="ATP-grasp fold, A domain"/>
    <property type="match status" value="1"/>
</dbReference>
<dbReference type="InterPro" id="IPR007370">
    <property type="entry name" value="Glu_cys_ligase"/>
</dbReference>
<evidence type="ECO:0000256" key="1">
    <source>
        <dbReference type="ARBA" id="ARBA00001936"/>
    </source>
</evidence>
<organism evidence="15 16">
    <name type="scientific">Aerococcus agrisoli</name>
    <dbReference type="NCBI Taxonomy" id="2487350"/>
    <lineage>
        <taxon>Bacteria</taxon>
        <taxon>Bacillati</taxon>
        <taxon>Bacillota</taxon>
        <taxon>Bacilli</taxon>
        <taxon>Lactobacillales</taxon>
        <taxon>Aerococcaceae</taxon>
        <taxon>Aerococcus</taxon>
    </lineage>
</organism>
<comment type="subunit">
    <text evidence="13">Monomer.</text>
</comment>
<dbReference type="PANTHER" id="PTHR38761">
    <property type="entry name" value="GLUTAMATE--CYSTEINE LIGASE"/>
    <property type="match status" value="1"/>
</dbReference>
<dbReference type="Pfam" id="PF18419">
    <property type="entry name" value="ATP-grasp_6"/>
    <property type="match status" value="1"/>
</dbReference>
<dbReference type="OrthoDB" id="9803907at2"/>
<sequence>MDWLQTFIQQADMKHAFKQASVGIEREGHRITPDGDLALTPHPKKVDGSTTAFYIQRDFAESQLELVTPPSYTSSEVLEWLQAIHEVAIESLDNDERIWPYSMPPKLPNVDQIKVADLEDLDAVAYRDYLVEAYGKQLQMISGIHFNMQISPEFIGKLHQELVEKHDDQRSIKDFQSDFYLRLARNFLRYQWLLVYLFGAAPVADASFYRDKNDTFEQGPVRSIRNSHLGYVNKADVTFTYDNLEDYVAYLEANVANHHLIAEKEFYSNVRLRGAKKARSLLTTGIKYLEFRLLDIQPDAPYGIKASDIDFMKYFILYLIWSDKDSNMDDVRYGIEIKTKVAEEGAFDVTSMQAEGRALLADMQSMLEAIDADQAIIDVTNQMQARIEDPSLTPAAQMMTAMKDIEGYLATGKNFAEKVFQSAWEKPYALGGFEDMELSTQILMFDAIQEGYQFEILDRDDQMLRFSYKGHQEIVKNGNITSKDPYVAHYVMENKVVTKRVLAEAGFNVPQSLEFKDIDQAMKVADLYTDKAFVIKPKSTNMGLGISIFKHGANAAEFKEALEIAFKEDGAVLIEDFAFGTEYRFYVQDGKVLSIVNRIGANVVGDGKSTLEELVALKNQDSKRGHDHRSPLEIIALGAIEVNTLKQQGYDVSSIIPEGEQVFLRENSNISTGGDSIEMLEAMHDSYKEIAVKMAETLQVNITGLDLMILDIDAPATDDNYALIEANFNPMMMMHIYPAFGQGKRITKDLLQFLYPEKTKFTGGTE</sequence>
<evidence type="ECO:0000256" key="8">
    <source>
        <dbReference type="ARBA" id="ARBA00022840"/>
    </source>
</evidence>
<dbReference type="PANTHER" id="PTHR38761:SF1">
    <property type="entry name" value="GLUTAMATE--CYSTEINE LIGASE"/>
    <property type="match status" value="1"/>
</dbReference>
<name>A0A3N4G8Q4_9LACT</name>
<evidence type="ECO:0000313" key="15">
    <source>
        <dbReference type="EMBL" id="RPA59119.1"/>
    </source>
</evidence>
<protein>
    <recommendedName>
        <fullName evidence="13">Glutathione biosynthesis bifunctional protein GshAB</fullName>
    </recommendedName>
    <alternativeName>
        <fullName evidence="13">Gamma-GCS-GS</fullName>
        <shortName evidence="13">GCS-GS</shortName>
    </alternativeName>
    <domain>
        <recommendedName>
            <fullName evidence="13">Glutamate--cysteine ligase</fullName>
            <ecNumber evidence="13">6.3.2.2</ecNumber>
        </recommendedName>
        <alternativeName>
            <fullName evidence="13">Gamma-ECS</fullName>
            <shortName evidence="13">GCS</shortName>
        </alternativeName>
        <alternativeName>
            <fullName evidence="13">Gamma-glutamylcysteine synthetase</fullName>
        </alternativeName>
    </domain>
    <domain>
        <recommendedName>
            <fullName evidence="13">Glutathione synthetase</fullName>
            <ecNumber evidence="13">6.3.2.3</ecNumber>
        </recommendedName>
        <alternativeName>
            <fullName evidence="13">GSH synthetase</fullName>
            <shortName evidence="13">GS</shortName>
            <shortName evidence="13">GSH-S</shortName>
            <shortName evidence="13">GSHase</shortName>
        </alternativeName>
        <alternativeName>
            <fullName evidence="13">Glutathione synthase</fullName>
        </alternativeName>
    </domain>
</protein>
<dbReference type="EC" id="6.3.2.3" evidence="13"/>
<dbReference type="InterPro" id="IPR006335">
    <property type="entry name" value="Glut_biosynth"/>
</dbReference>
<dbReference type="AlphaFoldDB" id="A0A3N4G8Q4"/>
<comment type="pathway">
    <text evidence="13">Sulfur metabolism; glutathione biosynthesis; glutathione from L-cysteine and L-glutamate: step 2/2.</text>
</comment>
<evidence type="ECO:0000256" key="5">
    <source>
        <dbReference type="ARBA" id="ARBA00022684"/>
    </source>
</evidence>
<comment type="catalytic activity">
    <reaction evidence="12 13">
        <text>L-cysteine + L-glutamate + ATP = gamma-L-glutamyl-L-cysteine + ADP + phosphate + H(+)</text>
        <dbReference type="Rhea" id="RHEA:13285"/>
        <dbReference type="ChEBI" id="CHEBI:15378"/>
        <dbReference type="ChEBI" id="CHEBI:29985"/>
        <dbReference type="ChEBI" id="CHEBI:30616"/>
        <dbReference type="ChEBI" id="CHEBI:35235"/>
        <dbReference type="ChEBI" id="CHEBI:43474"/>
        <dbReference type="ChEBI" id="CHEBI:58173"/>
        <dbReference type="ChEBI" id="CHEBI:456216"/>
        <dbReference type="EC" id="6.3.2.2"/>
    </reaction>
</comment>
<dbReference type="HAMAP" id="MF_00782">
    <property type="entry name" value="Glut_biosynth"/>
    <property type="match status" value="1"/>
</dbReference>
<evidence type="ECO:0000256" key="9">
    <source>
        <dbReference type="ARBA" id="ARBA00022842"/>
    </source>
</evidence>
<dbReference type="GO" id="GO:0005829">
    <property type="term" value="C:cytosol"/>
    <property type="evidence" value="ECO:0007669"/>
    <property type="project" value="TreeGrafter"/>
</dbReference>
<evidence type="ECO:0000256" key="7">
    <source>
        <dbReference type="ARBA" id="ARBA00022741"/>
    </source>
</evidence>
<keyword evidence="9" id="KW-0460">Magnesium</keyword>
<dbReference type="Gene3D" id="3.30.590.20">
    <property type="match status" value="1"/>
</dbReference>
<dbReference type="GO" id="GO:0046872">
    <property type="term" value="F:metal ion binding"/>
    <property type="evidence" value="ECO:0007669"/>
    <property type="project" value="UniProtKB-KW"/>
</dbReference>
<comment type="function">
    <text evidence="13">Synthesizes glutathione from L-glutamate and L-cysteine via gamma-L-glutamyl-L-cysteine.</text>
</comment>
<keyword evidence="10" id="KW-0464">Manganese</keyword>
<evidence type="ECO:0000256" key="2">
    <source>
        <dbReference type="ARBA" id="ARBA00001946"/>
    </source>
</evidence>
<dbReference type="GO" id="GO:0005524">
    <property type="term" value="F:ATP binding"/>
    <property type="evidence" value="ECO:0007669"/>
    <property type="project" value="UniProtKB-UniRule"/>
</dbReference>
<keyword evidence="4 13" id="KW-0436">Ligase</keyword>
<feature type="domain" description="ATP-grasp" evidence="14">
    <location>
        <begin position="499"/>
        <end position="755"/>
    </location>
</feature>
<dbReference type="EC" id="6.3.2.2" evidence="13"/>
<gene>
    <name evidence="15" type="primary">gshB</name>
    <name evidence="13" type="synonym">gshAB</name>
    <name evidence="13" type="synonym">gshF</name>
    <name evidence="15" type="ORF">EF384_06860</name>
</gene>
<dbReference type="GO" id="GO:0004363">
    <property type="term" value="F:glutathione synthase activity"/>
    <property type="evidence" value="ECO:0007669"/>
    <property type="project" value="UniProtKB-UniRule"/>
</dbReference>
<evidence type="ECO:0000256" key="4">
    <source>
        <dbReference type="ARBA" id="ARBA00022598"/>
    </source>
</evidence>
<keyword evidence="6" id="KW-0479">Metal-binding</keyword>
<dbReference type="InterPro" id="IPR013815">
    <property type="entry name" value="ATP_grasp_subdomain_1"/>
</dbReference>
<evidence type="ECO:0000256" key="13">
    <source>
        <dbReference type="HAMAP-Rule" id="MF_00782"/>
    </source>
</evidence>
<evidence type="ECO:0000256" key="6">
    <source>
        <dbReference type="ARBA" id="ARBA00022723"/>
    </source>
</evidence>
<dbReference type="NCBIfam" id="TIGR01435">
    <property type="entry name" value="glu_cys_lig_rel"/>
    <property type="match status" value="1"/>
</dbReference>
<keyword evidence="16" id="KW-1185">Reference proteome</keyword>
<evidence type="ECO:0000256" key="3">
    <source>
        <dbReference type="ARBA" id="ARBA00005006"/>
    </source>
</evidence>
<dbReference type="InterPro" id="IPR006334">
    <property type="entry name" value="Glut_cys_ligase"/>
</dbReference>
<accession>A0A3N4G8Q4</accession>
<comment type="cofactor">
    <cofactor evidence="1">
        <name>Mn(2+)</name>
        <dbReference type="ChEBI" id="CHEBI:29035"/>
    </cofactor>
</comment>
<reference evidence="15 16" key="1">
    <citation type="submission" date="2018-11" db="EMBL/GenBank/DDBJ databases">
        <title>Aerococcus sp. SJQ22, whole genome shotgun sequence.</title>
        <authorList>
            <person name="Sun L."/>
            <person name="Gao X."/>
            <person name="Chen W."/>
            <person name="Huang K."/>
        </authorList>
    </citation>
    <scope>NUCLEOTIDE SEQUENCE [LARGE SCALE GENOMIC DNA]</scope>
    <source>
        <strain evidence="15 16">SJQ22</strain>
    </source>
</reference>
<comment type="caution">
    <text evidence="15">The sequence shown here is derived from an EMBL/GenBank/DDBJ whole genome shotgun (WGS) entry which is preliminary data.</text>
</comment>
<dbReference type="Pfam" id="PF04262">
    <property type="entry name" value="Glu_cys_ligase"/>
    <property type="match status" value="1"/>
</dbReference>
<comment type="cofactor">
    <cofactor evidence="2">
        <name>Mg(2+)</name>
        <dbReference type="ChEBI" id="CHEBI:18420"/>
    </cofactor>
</comment>
<dbReference type="EMBL" id="RKMG01000021">
    <property type="protein sequence ID" value="RPA59119.1"/>
    <property type="molecule type" value="Genomic_DNA"/>
</dbReference>
<feature type="region of interest" description="Glutamate--cysteine ligase" evidence="13">
    <location>
        <begin position="1"/>
        <end position="342"/>
    </location>
</feature>
<dbReference type="SUPFAM" id="SSF55931">
    <property type="entry name" value="Glutamine synthetase/guanido kinase"/>
    <property type="match status" value="1"/>
</dbReference>